<keyword evidence="7" id="KW-1133">Transmembrane helix</keyword>
<name>A0A1J5MTB4_9BACT</name>
<evidence type="ECO:0000259" key="9">
    <source>
        <dbReference type="PROSITE" id="PS50885"/>
    </source>
</evidence>
<dbReference type="PROSITE" id="PS50111">
    <property type="entry name" value="CHEMOTAXIS_TRANSDUC_2"/>
    <property type="match status" value="1"/>
</dbReference>
<dbReference type="GO" id="GO:0006935">
    <property type="term" value="P:chemotaxis"/>
    <property type="evidence" value="ECO:0007669"/>
    <property type="project" value="UniProtKB-KW"/>
</dbReference>
<accession>A0A1J5MTB4</accession>
<dbReference type="InterPro" id="IPR003660">
    <property type="entry name" value="HAMP_dom"/>
</dbReference>
<dbReference type="Gene3D" id="1.10.287.950">
    <property type="entry name" value="Methyl-accepting chemotaxis protein"/>
    <property type="match status" value="1"/>
</dbReference>
<dbReference type="InterPro" id="IPR051310">
    <property type="entry name" value="MCP_chemotaxis"/>
</dbReference>
<feature type="compositionally biased region" description="Polar residues" evidence="6">
    <location>
        <begin position="417"/>
        <end position="442"/>
    </location>
</feature>
<evidence type="ECO:0000256" key="3">
    <source>
        <dbReference type="ARBA" id="ARBA00029447"/>
    </source>
</evidence>
<dbReference type="CDD" id="cd11386">
    <property type="entry name" value="MCP_signal"/>
    <property type="match status" value="1"/>
</dbReference>
<evidence type="ECO:0000256" key="4">
    <source>
        <dbReference type="PROSITE-ProRule" id="PRU00284"/>
    </source>
</evidence>
<dbReference type="PANTHER" id="PTHR43531:SF11">
    <property type="entry name" value="METHYL-ACCEPTING CHEMOTAXIS PROTEIN 3"/>
    <property type="match status" value="1"/>
</dbReference>
<feature type="coiled-coil region" evidence="5">
    <location>
        <begin position="580"/>
        <end position="607"/>
    </location>
</feature>
<feature type="transmembrane region" description="Helical" evidence="7">
    <location>
        <begin position="315"/>
        <end position="335"/>
    </location>
</feature>
<keyword evidence="7" id="KW-0812">Transmembrane</keyword>
<dbReference type="Pfam" id="PF00672">
    <property type="entry name" value="HAMP"/>
    <property type="match status" value="1"/>
</dbReference>
<feature type="domain" description="HAMP" evidence="9">
    <location>
        <begin position="337"/>
        <end position="389"/>
    </location>
</feature>
<proteinExistence type="inferred from homology"/>
<keyword evidence="5" id="KW-0175">Coiled coil</keyword>
<gene>
    <name evidence="10" type="primary">tsr_4</name>
    <name evidence="10" type="ORF">BerOc1_01781</name>
</gene>
<dbReference type="OrthoDB" id="5342522at2"/>
<feature type="compositionally biased region" description="Acidic residues" evidence="6">
    <location>
        <begin position="672"/>
        <end position="685"/>
    </location>
</feature>
<dbReference type="InterPro" id="IPR004089">
    <property type="entry name" value="MCPsignal_dom"/>
</dbReference>
<dbReference type="GO" id="GO:0004888">
    <property type="term" value="F:transmembrane signaling receptor activity"/>
    <property type="evidence" value="ECO:0007669"/>
    <property type="project" value="InterPro"/>
</dbReference>
<keyword evidence="2" id="KW-0145">Chemotaxis</keyword>
<dbReference type="Pfam" id="PF00015">
    <property type="entry name" value="MCPsignal"/>
    <property type="match status" value="1"/>
</dbReference>
<feature type="transmembrane region" description="Helical" evidence="7">
    <location>
        <begin position="12"/>
        <end position="31"/>
    </location>
</feature>
<keyword evidence="7" id="KW-0472">Membrane</keyword>
<feature type="region of interest" description="Disordered" evidence="6">
    <location>
        <begin position="624"/>
        <end position="685"/>
    </location>
</feature>
<dbReference type="PANTHER" id="PTHR43531">
    <property type="entry name" value="PROTEIN ICFG"/>
    <property type="match status" value="1"/>
</dbReference>
<comment type="caution">
    <text evidence="10">The sequence shown here is derived from an EMBL/GenBank/DDBJ whole genome shotgun (WGS) entry which is preliminary data.</text>
</comment>
<organism evidence="10 11">
    <name type="scientific">Pseudodesulfovibrio hydrargyri</name>
    <dbReference type="NCBI Taxonomy" id="2125990"/>
    <lineage>
        <taxon>Bacteria</taxon>
        <taxon>Pseudomonadati</taxon>
        <taxon>Thermodesulfobacteriota</taxon>
        <taxon>Desulfovibrionia</taxon>
        <taxon>Desulfovibrionales</taxon>
        <taxon>Desulfovibrionaceae</taxon>
    </lineage>
</organism>
<evidence type="ECO:0000256" key="6">
    <source>
        <dbReference type="SAM" id="MobiDB-lite"/>
    </source>
</evidence>
<dbReference type="SMART" id="SM00304">
    <property type="entry name" value="HAMP"/>
    <property type="match status" value="1"/>
</dbReference>
<dbReference type="EMBL" id="LKAQ01000004">
    <property type="protein sequence ID" value="OIQ49854.1"/>
    <property type="molecule type" value="Genomic_DNA"/>
</dbReference>
<comment type="subcellular location">
    <subcellularLocation>
        <location evidence="1">Membrane</location>
    </subcellularLocation>
</comment>
<dbReference type="RefSeq" id="WP_071545339.1">
    <property type="nucleotide sequence ID" value="NZ_LKAQ01000004.1"/>
</dbReference>
<keyword evidence="11" id="KW-1185">Reference proteome</keyword>
<dbReference type="CDD" id="cd06225">
    <property type="entry name" value="HAMP"/>
    <property type="match status" value="1"/>
</dbReference>
<comment type="similarity">
    <text evidence="3">Belongs to the methyl-accepting chemotaxis (MCP) protein family.</text>
</comment>
<dbReference type="GO" id="GO:0007165">
    <property type="term" value="P:signal transduction"/>
    <property type="evidence" value="ECO:0007669"/>
    <property type="project" value="UniProtKB-KW"/>
</dbReference>
<dbReference type="PROSITE" id="PS50885">
    <property type="entry name" value="HAMP"/>
    <property type="match status" value="1"/>
</dbReference>
<evidence type="ECO:0000313" key="11">
    <source>
        <dbReference type="Proteomes" id="UP000181901"/>
    </source>
</evidence>
<dbReference type="FunFam" id="1.10.287.950:FF:000001">
    <property type="entry name" value="Methyl-accepting chemotaxis sensory transducer"/>
    <property type="match status" value="1"/>
</dbReference>
<dbReference type="Proteomes" id="UP000181901">
    <property type="component" value="Unassembled WGS sequence"/>
</dbReference>
<evidence type="ECO:0000256" key="1">
    <source>
        <dbReference type="ARBA" id="ARBA00004370"/>
    </source>
</evidence>
<dbReference type="GO" id="GO:0005886">
    <property type="term" value="C:plasma membrane"/>
    <property type="evidence" value="ECO:0007669"/>
    <property type="project" value="TreeGrafter"/>
</dbReference>
<dbReference type="SUPFAM" id="SSF58104">
    <property type="entry name" value="Methyl-accepting chemotaxis protein (MCP) signaling domain"/>
    <property type="match status" value="1"/>
</dbReference>
<evidence type="ECO:0000256" key="7">
    <source>
        <dbReference type="SAM" id="Phobius"/>
    </source>
</evidence>
<dbReference type="AlphaFoldDB" id="A0A1J5MTB4"/>
<dbReference type="SMART" id="SM00283">
    <property type="entry name" value="MA"/>
    <property type="match status" value="1"/>
</dbReference>
<keyword evidence="4" id="KW-0807">Transducer</keyword>
<evidence type="ECO:0000313" key="10">
    <source>
        <dbReference type="EMBL" id="OIQ49854.1"/>
    </source>
</evidence>
<dbReference type="InterPro" id="IPR004090">
    <property type="entry name" value="Chemotax_Me-accpt_rcpt"/>
</dbReference>
<dbReference type="PRINTS" id="PR00260">
    <property type="entry name" value="CHEMTRNSDUCR"/>
</dbReference>
<feature type="domain" description="Methyl-accepting transducer" evidence="8">
    <location>
        <begin position="394"/>
        <end position="609"/>
    </location>
</feature>
<feature type="region of interest" description="Disordered" evidence="6">
    <location>
        <begin position="403"/>
        <end position="448"/>
    </location>
</feature>
<sequence length="685" mass="73325">MFKNLNLGLKLGLGFGCLILIAAALGGIAIYDMLVVSEDSRQLAQEYVPEVGMANQLERAALLAMYAFRGYSLSESETYWTEGRKRLDETGEILRRAKAHAEKYPRLVKLKQDVEKAGQGVTTYDGLVGETRQLITDIGENRGTMDTAAATFMKNCTDFLASQNQTLDREIAAGAAVGQLTERHGKISMVHAIIDLCNGIRINNFKSQATRDLTIMEAAMEDFPRMEKQYDDLKAVTRRPENLHQLENIRASSKSYQAAMQLFMDNSRALRDLNGKRNESGQAVLDAAQNTATAGVEATQERADAAMTSMESASMVMAVGLGIAFLFGVVIAWGLTRMITRPILMGVSFAKRMSEGDFTRTLDIDQRDEIGILAQALNNMVTRLQAVVADVDAATSNVAGGSAELSSSSQSLSQGATEQAASIEEVSSSMEQMASNISQNAENARETEALAAKAASDARETGGAVGQTVEAMKEIAEKISIIEEIARQTNLLALNAAIEAARAGEHGKGFAVVAAEVRKLAERSGTAAAEISELSSTSVEVAEKAGTMLGQLVPDIERTASLVQEITAASNEQNAGATQINQAISQLDTVIQQNASASEEMASTSEELAGQSQQLQETMSFFNVGNGNRDKRTSVQVRKTPTAALPASRPATAAKPARSPADLEGFGAGLDLDMDDEGAAEFERF</sequence>
<evidence type="ECO:0000256" key="5">
    <source>
        <dbReference type="SAM" id="Coils"/>
    </source>
</evidence>
<evidence type="ECO:0000256" key="2">
    <source>
        <dbReference type="ARBA" id="ARBA00022500"/>
    </source>
</evidence>
<reference evidence="10 11" key="1">
    <citation type="submission" date="2015-09" db="EMBL/GenBank/DDBJ databases">
        <title>Genome of Desulfovibrio dechloracetivorans BerOc1, a mercury methylating strain isolated from highly hydrocarbons and metals contaminated coastal sediments.</title>
        <authorList>
            <person name="Goni Urriza M."/>
            <person name="Gassie C."/>
            <person name="Bouchez O."/>
            <person name="Klopp C."/>
            <person name="Ranchou-Peyruse A."/>
            <person name="Remy G."/>
        </authorList>
    </citation>
    <scope>NUCLEOTIDE SEQUENCE [LARGE SCALE GENOMIC DNA]</scope>
    <source>
        <strain evidence="10 11">BerOc1</strain>
    </source>
</reference>
<feature type="compositionally biased region" description="Low complexity" evidence="6">
    <location>
        <begin position="640"/>
        <end position="654"/>
    </location>
</feature>
<protein>
    <submittedName>
        <fullName evidence="10">Methyl-accepting chemotaxis protein I</fullName>
    </submittedName>
</protein>
<feature type="compositionally biased region" description="Low complexity" evidence="6">
    <location>
        <begin position="403"/>
        <end position="416"/>
    </location>
</feature>
<evidence type="ECO:0000259" key="8">
    <source>
        <dbReference type="PROSITE" id="PS50111"/>
    </source>
</evidence>